<organism evidence="1 2">
    <name type="scientific">Lactococcus allomyrinae</name>
    <dbReference type="NCBI Taxonomy" id="2419773"/>
    <lineage>
        <taxon>Bacteria</taxon>
        <taxon>Bacillati</taxon>
        <taxon>Bacillota</taxon>
        <taxon>Bacilli</taxon>
        <taxon>Lactobacillales</taxon>
        <taxon>Streptococcaceae</taxon>
        <taxon>Lactococcus</taxon>
    </lineage>
</organism>
<dbReference type="EMBL" id="CP032627">
    <property type="protein sequence ID" value="AYG01086.1"/>
    <property type="molecule type" value="Genomic_DNA"/>
</dbReference>
<accession>A0A387BJ06</accession>
<reference evidence="1 2" key="1">
    <citation type="submission" date="2018-09" db="EMBL/GenBank/DDBJ databases">
        <title>Genome sequencing of strain 1JSPR-7.</title>
        <authorList>
            <person name="Heo J."/>
            <person name="Kim S.-J."/>
            <person name="Kwon S.-W."/>
        </authorList>
    </citation>
    <scope>NUCLEOTIDE SEQUENCE [LARGE SCALE GENOMIC DNA]</scope>
    <source>
        <strain evidence="1 2">1JSPR-7</strain>
    </source>
</reference>
<gene>
    <name evidence="1" type="ORF">D7I46_08280</name>
</gene>
<evidence type="ECO:0000313" key="1">
    <source>
        <dbReference type="EMBL" id="AYG01086.1"/>
    </source>
</evidence>
<dbReference type="RefSeq" id="WP_120772469.1">
    <property type="nucleotide sequence ID" value="NZ_CP032627.1"/>
</dbReference>
<dbReference type="OrthoDB" id="9824386at2"/>
<dbReference type="AlphaFoldDB" id="A0A387BJ06"/>
<protein>
    <submittedName>
        <fullName evidence="1">Uncharacterized protein</fullName>
    </submittedName>
</protein>
<dbReference type="Proteomes" id="UP000269374">
    <property type="component" value="Chromosome"/>
</dbReference>
<proteinExistence type="predicted"/>
<dbReference type="KEGG" id="lact:D7I46_08280"/>
<name>A0A387BJ06_9LACT</name>
<evidence type="ECO:0000313" key="2">
    <source>
        <dbReference type="Proteomes" id="UP000269374"/>
    </source>
</evidence>
<keyword evidence="2" id="KW-1185">Reference proteome</keyword>
<sequence length="386" mass="40777">MNKKIIRNIILSTVFVIALFGLSLSNKKLSNAATSTPLPAYTTDPSAQPQSISINYNIGYDASLGTTGAKVTGPTSGTFSAYTASLGNVSFTGTYNTAITTGVSGANSWSNALITSTNIDAIVKGLDFVIDGTYTLTKYVPYQYTLNGANYTGYLESTTGQTVPNLLIAVNVNATNGQDFIKVAPGFNDSSFPKGDGQQSSGAMADFSVNMQQSIQGATNWIGLSNFNPNVDSMDFGLNGHTMTLTGKTTISNVDASYSITLDVETVKASSIGDTSCSDPSALDFHVTTTSATVNGVSVNPSLVLNALYAITKQHNSFVTYSGGNDFYLSVYEMPGGQDLNAGDNYGTTTWKTNRILVGVNWSTGTFYYDYTDGSGQRNVTMNLGN</sequence>